<organism evidence="1 2">
    <name type="scientific">Dreissena polymorpha</name>
    <name type="common">Zebra mussel</name>
    <name type="synonym">Mytilus polymorpha</name>
    <dbReference type="NCBI Taxonomy" id="45954"/>
    <lineage>
        <taxon>Eukaryota</taxon>
        <taxon>Metazoa</taxon>
        <taxon>Spiralia</taxon>
        <taxon>Lophotrochozoa</taxon>
        <taxon>Mollusca</taxon>
        <taxon>Bivalvia</taxon>
        <taxon>Autobranchia</taxon>
        <taxon>Heteroconchia</taxon>
        <taxon>Euheterodonta</taxon>
        <taxon>Imparidentia</taxon>
        <taxon>Neoheterodontei</taxon>
        <taxon>Myida</taxon>
        <taxon>Dreissenoidea</taxon>
        <taxon>Dreissenidae</taxon>
        <taxon>Dreissena</taxon>
    </lineage>
</organism>
<dbReference type="Proteomes" id="UP000828390">
    <property type="component" value="Unassembled WGS sequence"/>
</dbReference>
<reference evidence="1" key="2">
    <citation type="submission" date="2020-11" db="EMBL/GenBank/DDBJ databases">
        <authorList>
            <person name="McCartney M.A."/>
            <person name="Auch B."/>
            <person name="Kono T."/>
            <person name="Mallez S."/>
            <person name="Becker A."/>
            <person name="Gohl D.M."/>
            <person name="Silverstein K.A.T."/>
            <person name="Koren S."/>
            <person name="Bechman K.B."/>
            <person name="Herman A."/>
            <person name="Abrahante J.E."/>
            <person name="Garbe J."/>
        </authorList>
    </citation>
    <scope>NUCLEOTIDE SEQUENCE</scope>
    <source>
        <strain evidence="1">Duluth1</strain>
        <tissue evidence="1">Whole animal</tissue>
    </source>
</reference>
<evidence type="ECO:0000313" key="1">
    <source>
        <dbReference type="EMBL" id="KAH3898202.1"/>
    </source>
</evidence>
<proteinExistence type="predicted"/>
<keyword evidence="2" id="KW-1185">Reference proteome</keyword>
<dbReference type="AlphaFoldDB" id="A0A9D4SCF2"/>
<comment type="caution">
    <text evidence="1">The sequence shown here is derived from an EMBL/GenBank/DDBJ whole genome shotgun (WGS) entry which is preliminary data.</text>
</comment>
<protein>
    <submittedName>
        <fullName evidence="1">Uncharacterized protein</fullName>
    </submittedName>
</protein>
<name>A0A9D4SCF2_DREPO</name>
<dbReference type="EMBL" id="JAIWYP010000001">
    <property type="protein sequence ID" value="KAH3898202.1"/>
    <property type="molecule type" value="Genomic_DNA"/>
</dbReference>
<accession>A0A9D4SCF2</accession>
<evidence type="ECO:0000313" key="2">
    <source>
        <dbReference type="Proteomes" id="UP000828390"/>
    </source>
</evidence>
<reference evidence="1" key="1">
    <citation type="journal article" date="2019" name="bioRxiv">
        <title>The Genome of the Zebra Mussel, Dreissena polymorpha: A Resource for Invasive Species Research.</title>
        <authorList>
            <person name="McCartney M.A."/>
            <person name="Auch B."/>
            <person name="Kono T."/>
            <person name="Mallez S."/>
            <person name="Zhang Y."/>
            <person name="Obille A."/>
            <person name="Becker A."/>
            <person name="Abrahante J.E."/>
            <person name="Garbe J."/>
            <person name="Badalamenti J.P."/>
            <person name="Herman A."/>
            <person name="Mangelson H."/>
            <person name="Liachko I."/>
            <person name="Sullivan S."/>
            <person name="Sone E.D."/>
            <person name="Koren S."/>
            <person name="Silverstein K.A.T."/>
            <person name="Beckman K.B."/>
            <person name="Gohl D.M."/>
        </authorList>
    </citation>
    <scope>NUCLEOTIDE SEQUENCE</scope>
    <source>
        <strain evidence="1">Duluth1</strain>
        <tissue evidence="1">Whole animal</tissue>
    </source>
</reference>
<sequence length="376" mass="42850">MLAKVAVLHEGNEPDRSAAQRAESLRSDDMYPVQVTDAVLELVVQTNNTTGNPEISRDFVNIINNQENPPELSALQERRDEIRDHVTNTFSYYGEFYARQGCVQICVKPRSVKLLFELFEDCVSGEITKKLNPVEELIRGIKNFETYKQNVVLYQDHYDSVMNAIASQIRQQFKDRGFTFENESTIPRAELSQKGTILVRVPCPSMHERDQFENTFKSGYMNDLFKPLEDILTAAYGEKCVSLKAHVDDGTHVISEISTTVGRLNENTSEATKLMVPAVSLNEIGFDDEEEKRSVCGSVKPWKIVRKIFGAAYELFGSNKTCRFYPLTSKHICVLNFNRECINHISMDLNGLFMVKKKLLLFQKKRMSIAMPGFQS</sequence>
<gene>
    <name evidence="1" type="ORF">DPMN_022423</name>
</gene>